<sequence length="119" mass="13275">MIRNIFAAALVAAPLFATPAVAAADLGKEESCKYQGQVMAAVQAARLDRVPEGKVEETIRASNPEWPENFSNAIPQLTQHVYQMKRRDLKNVDLGDVFETQCVQNWDQIQEMKKNLSGN</sequence>
<dbReference type="EMBL" id="CP015230">
    <property type="protein sequence ID" value="ANP39761.1"/>
    <property type="molecule type" value="Genomic_DNA"/>
</dbReference>
<evidence type="ECO:0000256" key="1">
    <source>
        <dbReference type="SAM" id="SignalP"/>
    </source>
</evidence>
<evidence type="ECO:0000313" key="3">
    <source>
        <dbReference type="Proteomes" id="UP000013243"/>
    </source>
</evidence>
<accession>A0A1B0ZZP6</accession>
<keyword evidence="1" id="KW-0732">Signal</keyword>
<protein>
    <submittedName>
        <fullName evidence="2">Uncharacterized protein</fullName>
    </submittedName>
</protein>
<feature type="chain" id="PRO_5008518256" evidence="1">
    <location>
        <begin position="23"/>
        <end position="119"/>
    </location>
</feature>
<dbReference type="OrthoDB" id="7726473at2"/>
<dbReference type="RefSeq" id="WP_005654777.1">
    <property type="nucleotide sequence ID" value="NZ_CP015230.1"/>
</dbReference>
<dbReference type="GeneID" id="28248803"/>
<name>A0A1B0ZZP6_9RHOB</name>
<dbReference type="AlphaFoldDB" id="A0A1B0ZZP6"/>
<reference evidence="2 3" key="1">
    <citation type="journal article" date="2016" name="ISME J.">
        <title>Global occurrence and heterogeneity of the Roseobacter-clade species Ruegeria mobilis.</title>
        <authorList>
            <person name="Sonnenschein E."/>
            <person name="Gram L."/>
        </authorList>
    </citation>
    <scope>NUCLEOTIDE SEQUENCE [LARGE SCALE GENOMIC DNA]</scope>
    <source>
        <strain evidence="2 3">F1926</strain>
    </source>
</reference>
<proteinExistence type="predicted"/>
<dbReference type="Proteomes" id="UP000013243">
    <property type="component" value="Chromosome"/>
</dbReference>
<evidence type="ECO:0000313" key="2">
    <source>
        <dbReference type="EMBL" id="ANP39761.1"/>
    </source>
</evidence>
<dbReference type="KEGG" id="rmb:K529_003185"/>
<dbReference type="STRING" id="1265309.K529_003185"/>
<feature type="signal peptide" evidence="1">
    <location>
        <begin position="1"/>
        <end position="22"/>
    </location>
</feature>
<organism evidence="2 3">
    <name type="scientific">Tritonibacter mobilis F1926</name>
    <dbReference type="NCBI Taxonomy" id="1265309"/>
    <lineage>
        <taxon>Bacteria</taxon>
        <taxon>Pseudomonadati</taxon>
        <taxon>Pseudomonadota</taxon>
        <taxon>Alphaproteobacteria</taxon>
        <taxon>Rhodobacterales</taxon>
        <taxon>Paracoccaceae</taxon>
        <taxon>Tritonibacter</taxon>
    </lineage>
</organism>
<gene>
    <name evidence="2" type="ORF">K529_003185</name>
</gene>